<evidence type="ECO:0000313" key="4">
    <source>
        <dbReference type="Proteomes" id="UP001142393"/>
    </source>
</evidence>
<dbReference type="Pfam" id="PF00923">
    <property type="entry name" value="TAL_FSA"/>
    <property type="match status" value="1"/>
</dbReference>
<reference evidence="3 4" key="1">
    <citation type="journal article" date="2023" name="Proc. Natl. Acad. Sci. U.S.A.">
        <title>A global phylogenomic analysis of the shiitake genus Lentinula.</title>
        <authorList>
            <person name="Sierra-Patev S."/>
            <person name="Min B."/>
            <person name="Naranjo-Ortiz M."/>
            <person name="Looney B."/>
            <person name="Konkel Z."/>
            <person name="Slot J.C."/>
            <person name="Sakamoto Y."/>
            <person name="Steenwyk J.L."/>
            <person name="Rokas A."/>
            <person name="Carro J."/>
            <person name="Camarero S."/>
            <person name="Ferreira P."/>
            <person name="Molpeceres G."/>
            <person name="Ruiz-Duenas F.J."/>
            <person name="Serrano A."/>
            <person name="Henrissat B."/>
            <person name="Drula E."/>
            <person name="Hughes K.W."/>
            <person name="Mata J.L."/>
            <person name="Ishikawa N.K."/>
            <person name="Vargas-Isla R."/>
            <person name="Ushijima S."/>
            <person name="Smith C.A."/>
            <person name="Donoghue J."/>
            <person name="Ahrendt S."/>
            <person name="Andreopoulos W."/>
            <person name="He G."/>
            <person name="LaButti K."/>
            <person name="Lipzen A."/>
            <person name="Ng V."/>
            <person name="Riley R."/>
            <person name="Sandor L."/>
            <person name="Barry K."/>
            <person name="Martinez A.T."/>
            <person name="Xiao Y."/>
            <person name="Gibbons J.G."/>
            <person name="Terashima K."/>
            <person name="Grigoriev I.V."/>
            <person name="Hibbett D."/>
        </authorList>
    </citation>
    <scope>NUCLEOTIDE SEQUENCE [LARGE SCALE GENOMIC DNA]</scope>
    <source>
        <strain evidence="3 4">TFB7810</strain>
    </source>
</reference>
<dbReference type="GO" id="GO:0005975">
    <property type="term" value="P:carbohydrate metabolic process"/>
    <property type="evidence" value="ECO:0007669"/>
    <property type="project" value="InterPro"/>
</dbReference>
<dbReference type="AlphaFoldDB" id="A0A9W8TZE3"/>
<gene>
    <name evidence="3" type="ORF">DFH05DRAFT_1542043</name>
</gene>
<accession>A0A9W8TZE3</accession>
<name>A0A9W8TZE3_9AGAR</name>
<dbReference type="PANTHER" id="PTHR10683:SF18">
    <property type="entry name" value="TRANSALDOLASE"/>
    <property type="match status" value="1"/>
</dbReference>
<evidence type="ECO:0000256" key="2">
    <source>
        <dbReference type="SAM" id="MobiDB-lite"/>
    </source>
</evidence>
<dbReference type="PANTHER" id="PTHR10683">
    <property type="entry name" value="TRANSALDOLASE"/>
    <property type="match status" value="1"/>
</dbReference>
<feature type="region of interest" description="Disordered" evidence="2">
    <location>
        <begin position="1"/>
        <end position="33"/>
    </location>
</feature>
<proteinExistence type="predicted"/>
<keyword evidence="4" id="KW-1185">Reference proteome</keyword>
<keyword evidence="1" id="KW-0704">Schiff base</keyword>
<feature type="compositionally biased region" description="Basic and acidic residues" evidence="2">
    <location>
        <begin position="669"/>
        <end position="682"/>
    </location>
</feature>
<dbReference type="Gene3D" id="3.20.20.70">
    <property type="entry name" value="Aldolase class I"/>
    <property type="match status" value="1"/>
</dbReference>
<dbReference type="InterPro" id="IPR013785">
    <property type="entry name" value="Aldolase_TIM"/>
</dbReference>
<feature type="compositionally biased region" description="Pro residues" evidence="2">
    <location>
        <begin position="520"/>
        <end position="536"/>
    </location>
</feature>
<evidence type="ECO:0000313" key="3">
    <source>
        <dbReference type="EMBL" id="KAJ3746616.1"/>
    </source>
</evidence>
<dbReference type="EMBL" id="JANVFU010000004">
    <property type="protein sequence ID" value="KAJ3746616.1"/>
    <property type="molecule type" value="Genomic_DNA"/>
</dbReference>
<protein>
    <recommendedName>
        <fullName evidence="5">Transaldolase</fullName>
    </recommendedName>
</protein>
<feature type="region of interest" description="Disordered" evidence="2">
    <location>
        <begin position="474"/>
        <end position="576"/>
    </location>
</feature>
<dbReference type="GO" id="GO:0004801">
    <property type="term" value="F:transaldolase activity"/>
    <property type="evidence" value="ECO:0007669"/>
    <property type="project" value="TreeGrafter"/>
</dbReference>
<evidence type="ECO:0008006" key="5">
    <source>
        <dbReference type="Google" id="ProtNLM"/>
    </source>
</evidence>
<feature type="region of interest" description="Disordered" evidence="2">
    <location>
        <begin position="669"/>
        <end position="697"/>
    </location>
</feature>
<organism evidence="3 4">
    <name type="scientific">Lentinula detonsa</name>
    <dbReference type="NCBI Taxonomy" id="2804962"/>
    <lineage>
        <taxon>Eukaryota</taxon>
        <taxon>Fungi</taxon>
        <taxon>Dikarya</taxon>
        <taxon>Basidiomycota</taxon>
        <taxon>Agaricomycotina</taxon>
        <taxon>Agaricomycetes</taxon>
        <taxon>Agaricomycetidae</taxon>
        <taxon>Agaricales</taxon>
        <taxon>Marasmiineae</taxon>
        <taxon>Omphalotaceae</taxon>
        <taxon>Lentinula</taxon>
    </lineage>
</organism>
<feature type="compositionally biased region" description="Polar residues" evidence="2">
    <location>
        <begin position="1"/>
        <end position="11"/>
    </location>
</feature>
<dbReference type="InterPro" id="IPR001585">
    <property type="entry name" value="TAL/FSA"/>
</dbReference>
<evidence type="ECO:0000256" key="1">
    <source>
        <dbReference type="ARBA" id="ARBA00023270"/>
    </source>
</evidence>
<sequence length="697" mass="76635">MPDIQDSSSNADVKPARTTRSLPSVPPSQRLKAQHQVQVDVPEWRPTLAQSLKISRVRVITETLDYETLKRRPRASGLTPEVVFQIITKNQSGEYQLFAAIQKILDLYESRDILKDVLQEDPSLDLFANRVFHQLVADIGVEMMDTIPGQHFTFIDPCTALPASDLHGENDAHLKYCQYAINQIVDQAELLHFLLGNGGGDQSRVVIGIPATQIGLLAASVLEMSGIHTNLYLVSGLIHAIACAKMRPYCITIDVASVLSWYEQSGAEKGAIIPGNLEGEALLDHPGVIAIQSIVSYYKLHSIPTKIIGRNFRTVHELSLFGHEFFALFLSQSMMDEAHQVRLPFYMPTIASSTQMHSEHTSHDRSAPSAAARAAPTFSSAITSSMQGDLAAPEHYKLDSDWLYSTRSFDPPHPAFPPSDILFSSITLPSLSATNDQMEKLNQVIQTRARYWVELRVLPLAELYDRRRKSGIWNDAGERYGCTPPTPPSSADVKQRDNVSSSTELKKKNSLKDLGRGLPTPKPSKPTPIASPTPRRPPLRRSSSCRPNNAPARSPTPDRSTTAMTTTQNQTISGGYASDEEVEKIIALTFGAHMLRVRGTEEEKAQSEQEVTRLLKDAFSGTLTSPLEKNAPVHDGNSTITSSQIQLGQTGLSKGKQQVLALTALLKAREESEHKGDSDTKGTKAVQGSMVEGVDFF</sequence>
<feature type="compositionally biased region" description="Low complexity" evidence="2">
    <location>
        <begin position="561"/>
        <end position="571"/>
    </location>
</feature>
<comment type="caution">
    <text evidence="3">The sequence shown here is derived from an EMBL/GenBank/DDBJ whole genome shotgun (WGS) entry which is preliminary data.</text>
</comment>
<feature type="compositionally biased region" description="Basic and acidic residues" evidence="2">
    <location>
        <begin position="504"/>
        <end position="515"/>
    </location>
</feature>
<dbReference type="SUPFAM" id="SSF51569">
    <property type="entry name" value="Aldolase"/>
    <property type="match status" value="1"/>
</dbReference>
<dbReference type="Proteomes" id="UP001142393">
    <property type="component" value="Unassembled WGS sequence"/>
</dbReference>